<evidence type="ECO:0000256" key="5">
    <source>
        <dbReference type="PIRSR" id="PIRSR617453-50"/>
    </source>
</evidence>
<gene>
    <name evidence="8" type="ORF">R1flu_005918</name>
</gene>
<feature type="modified residue" description="N6-lipoyllysine" evidence="5">
    <location>
        <position position="99"/>
    </location>
</feature>
<dbReference type="AlphaFoldDB" id="A0ABD1YVG3"/>
<dbReference type="PANTHER" id="PTHR11715:SF3">
    <property type="entry name" value="GLYCINE CLEAVAGE SYSTEM H PROTEIN-RELATED"/>
    <property type="match status" value="1"/>
</dbReference>
<dbReference type="EMBL" id="JBHFFA010000003">
    <property type="protein sequence ID" value="KAL2634439.1"/>
    <property type="molecule type" value="Genomic_DNA"/>
</dbReference>
<dbReference type="Proteomes" id="UP001605036">
    <property type="component" value="Unassembled WGS sequence"/>
</dbReference>
<comment type="similarity">
    <text evidence="2 6">Belongs to the GcvH family.</text>
</comment>
<comment type="caution">
    <text evidence="8">The sequence shown here is derived from an EMBL/GenBank/DDBJ whole genome shotgun (WGS) entry which is preliminary data.</text>
</comment>
<evidence type="ECO:0000256" key="3">
    <source>
        <dbReference type="ARBA" id="ARBA00022823"/>
    </source>
</evidence>
<dbReference type="InterPro" id="IPR033753">
    <property type="entry name" value="GCV_H/Fam206"/>
</dbReference>
<dbReference type="Pfam" id="PF01597">
    <property type="entry name" value="GCV_H"/>
    <property type="match status" value="1"/>
</dbReference>
<protein>
    <recommendedName>
        <fullName evidence="6">Glycine cleavage system H protein</fullName>
    </recommendedName>
</protein>
<comment type="cofactor">
    <cofactor evidence="6">
        <name>(R)-lipoate</name>
        <dbReference type="ChEBI" id="CHEBI:83088"/>
    </cofactor>
    <text evidence="6">Binds 1 lipoyl cofactor covalently.</text>
</comment>
<dbReference type="GO" id="GO:0005960">
    <property type="term" value="C:glycine cleavage complex"/>
    <property type="evidence" value="ECO:0007669"/>
    <property type="project" value="UniProtKB-UniRule"/>
</dbReference>
<dbReference type="SUPFAM" id="SSF51230">
    <property type="entry name" value="Single hybrid motif"/>
    <property type="match status" value="1"/>
</dbReference>
<dbReference type="NCBIfam" id="TIGR00527">
    <property type="entry name" value="gcvH"/>
    <property type="match status" value="1"/>
</dbReference>
<reference evidence="8 9" key="1">
    <citation type="submission" date="2024-09" db="EMBL/GenBank/DDBJ databases">
        <title>Chromosome-scale assembly of Riccia fluitans.</title>
        <authorList>
            <person name="Paukszto L."/>
            <person name="Sawicki J."/>
            <person name="Karawczyk K."/>
            <person name="Piernik-Szablinska J."/>
            <person name="Szczecinska M."/>
            <person name="Mazdziarz M."/>
        </authorList>
    </citation>
    <scope>NUCLEOTIDE SEQUENCE [LARGE SCALE GENOMIC DNA]</scope>
    <source>
        <strain evidence="8">Rf_01</strain>
        <tissue evidence="8">Aerial parts of the thallus</tissue>
    </source>
</reference>
<dbReference type="InterPro" id="IPR017453">
    <property type="entry name" value="GCV_H_sub"/>
</dbReference>
<sequence length="162" mass="17617">MAMRQFAVKAATALRVRCSPASLHGGSPFAFSRGYSSVVEGLKYDKEHEWVKVDKDTAVIGITDHAQAQLGDIVFVDIQATVGDKIEKMNTLASVESVKAVSEVFSPVSGEILEVNKGLSDEPANVNTGPYEDGWFVKLKLTQPSELDELMDAEAYSAYTKE</sequence>
<comment type="subunit">
    <text evidence="6">The glycine cleavage system is composed of four proteins: P, T, L and H.</text>
</comment>
<comment type="subcellular location">
    <subcellularLocation>
        <location evidence="1 6">Mitochondrion</location>
    </subcellularLocation>
</comment>
<dbReference type="InterPro" id="IPR011053">
    <property type="entry name" value="Single_hybrid_motif"/>
</dbReference>
<accession>A0ABD1YVG3</accession>
<dbReference type="PROSITE" id="PS50968">
    <property type="entry name" value="BIOTINYL_LIPOYL"/>
    <property type="match status" value="1"/>
</dbReference>
<feature type="domain" description="Lipoyl-binding" evidence="7">
    <location>
        <begin position="57"/>
        <end position="140"/>
    </location>
</feature>
<dbReference type="HAMAP" id="MF_00272">
    <property type="entry name" value="GcvH"/>
    <property type="match status" value="1"/>
</dbReference>
<dbReference type="InterPro" id="IPR002930">
    <property type="entry name" value="GCV_H"/>
</dbReference>
<evidence type="ECO:0000259" key="7">
    <source>
        <dbReference type="PROSITE" id="PS50968"/>
    </source>
</evidence>
<evidence type="ECO:0000256" key="1">
    <source>
        <dbReference type="ARBA" id="ARBA00004173"/>
    </source>
</evidence>
<evidence type="ECO:0000313" key="9">
    <source>
        <dbReference type="Proteomes" id="UP001605036"/>
    </source>
</evidence>
<name>A0ABD1YVG3_9MARC</name>
<dbReference type="PANTHER" id="PTHR11715">
    <property type="entry name" value="GLYCINE CLEAVAGE SYSTEM H PROTEIN"/>
    <property type="match status" value="1"/>
</dbReference>
<dbReference type="GO" id="GO:0005739">
    <property type="term" value="C:mitochondrion"/>
    <property type="evidence" value="ECO:0007669"/>
    <property type="project" value="UniProtKB-SubCell"/>
</dbReference>
<keyword evidence="6" id="KW-0496">Mitochondrion</keyword>
<proteinExistence type="inferred from homology"/>
<dbReference type="InterPro" id="IPR003016">
    <property type="entry name" value="2-oxoA_DH_lipoyl-BS"/>
</dbReference>
<evidence type="ECO:0000256" key="6">
    <source>
        <dbReference type="RuleBase" id="RU364055"/>
    </source>
</evidence>
<organism evidence="8 9">
    <name type="scientific">Riccia fluitans</name>
    <dbReference type="NCBI Taxonomy" id="41844"/>
    <lineage>
        <taxon>Eukaryota</taxon>
        <taxon>Viridiplantae</taxon>
        <taxon>Streptophyta</taxon>
        <taxon>Embryophyta</taxon>
        <taxon>Marchantiophyta</taxon>
        <taxon>Marchantiopsida</taxon>
        <taxon>Marchantiidae</taxon>
        <taxon>Marchantiales</taxon>
        <taxon>Ricciaceae</taxon>
        <taxon>Riccia</taxon>
    </lineage>
</organism>
<dbReference type="NCBIfam" id="NF002270">
    <property type="entry name" value="PRK01202.1"/>
    <property type="match status" value="1"/>
</dbReference>
<comment type="function">
    <text evidence="6">The H protein shuttles the methylamine group of glycine from the P protein to the T protein.</text>
</comment>
<keyword evidence="9" id="KW-1185">Reference proteome</keyword>
<dbReference type="GO" id="GO:0019464">
    <property type="term" value="P:glycine decarboxylation via glycine cleavage system"/>
    <property type="evidence" value="ECO:0007669"/>
    <property type="project" value="UniProtKB-UniRule"/>
</dbReference>
<keyword evidence="3 5" id="KW-0450">Lipoyl</keyword>
<dbReference type="CDD" id="cd06848">
    <property type="entry name" value="GCS_H"/>
    <property type="match status" value="1"/>
</dbReference>
<dbReference type="PROSITE" id="PS00189">
    <property type="entry name" value="LIPOYL"/>
    <property type="match status" value="1"/>
</dbReference>
<dbReference type="InterPro" id="IPR000089">
    <property type="entry name" value="Biotin_lipoyl"/>
</dbReference>
<dbReference type="Gene3D" id="2.40.50.100">
    <property type="match status" value="1"/>
</dbReference>
<evidence type="ECO:0000256" key="2">
    <source>
        <dbReference type="ARBA" id="ARBA00009249"/>
    </source>
</evidence>
<keyword evidence="4 6" id="KW-0809">Transit peptide</keyword>
<evidence type="ECO:0000313" key="8">
    <source>
        <dbReference type="EMBL" id="KAL2634439.1"/>
    </source>
</evidence>
<evidence type="ECO:0000256" key="4">
    <source>
        <dbReference type="ARBA" id="ARBA00022946"/>
    </source>
</evidence>